<organism evidence="1 2">
    <name type="scientific">Microbulbifer aestuariivivens</name>
    <dbReference type="NCBI Taxonomy" id="1908308"/>
    <lineage>
        <taxon>Bacteria</taxon>
        <taxon>Pseudomonadati</taxon>
        <taxon>Pseudomonadota</taxon>
        <taxon>Gammaproteobacteria</taxon>
        <taxon>Cellvibrionales</taxon>
        <taxon>Microbulbiferaceae</taxon>
        <taxon>Microbulbifer</taxon>
    </lineage>
</organism>
<evidence type="ECO:0000313" key="2">
    <source>
        <dbReference type="Proteomes" id="UP001408594"/>
    </source>
</evidence>
<gene>
    <name evidence="1" type="ORF">Maes01_02723</name>
</gene>
<protein>
    <submittedName>
        <fullName evidence="1">Uncharacterized protein</fullName>
    </submittedName>
</protein>
<accession>A0ABP9WSE1</accession>
<reference evidence="1 2" key="1">
    <citation type="submission" date="2024-02" db="EMBL/GenBank/DDBJ databases">
        <title>Microbulbifer aestuariivivens NBRC 112533.</title>
        <authorList>
            <person name="Ichikawa N."/>
            <person name="Katano-Makiyama Y."/>
            <person name="Hidaka K."/>
        </authorList>
    </citation>
    <scope>NUCLEOTIDE SEQUENCE [LARGE SCALE GENOMIC DNA]</scope>
    <source>
        <strain evidence="1 2">NBRC 112533</strain>
    </source>
</reference>
<comment type="caution">
    <text evidence="1">The sequence shown here is derived from an EMBL/GenBank/DDBJ whole genome shotgun (WGS) entry which is preliminary data.</text>
</comment>
<dbReference type="Proteomes" id="UP001408594">
    <property type="component" value="Unassembled WGS sequence"/>
</dbReference>
<proteinExistence type="predicted"/>
<keyword evidence="2" id="KW-1185">Reference proteome</keyword>
<evidence type="ECO:0000313" key="1">
    <source>
        <dbReference type="EMBL" id="GAA5526129.1"/>
    </source>
</evidence>
<sequence length="42" mass="4544">MAGYGDTVEVLTGLRHEIYAITTDTIAFGRVGSVFLRGEEVV</sequence>
<name>A0ABP9WSE1_9GAMM</name>
<dbReference type="EMBL" id="BAABRT010000027">
    <property type="protein sequence ID" value="GAA5526129.1"/>
    <property type="molecule type" value="Genomic_DNA"/>
</dbReference>